<evidence type="ECO:0000313" key="2">
    <source>
        <dbReference type="EMBL" id="EKJ98655.1"/>
    </source>
</evidence>
<dbReference type="Proteomes" id="UP000007993">
    <property type="component" value="Unassembled WGS sequence"/>
</dbReference>
<organism evidence="2 3">
    <name type="scientific">Rhodopirellula baltica SH28</name>
    <dbReference type="NCBI Taxonomy" id="993517"/>
    <lineage>
        <taxon>Bacteria</taxon>
        <taxon>Pseudomonadati</taxon>
        <taxon>Planctomycetota</taxon>
        <taxon>Planctomycetia</taxon>
        <taxon>Pirellulales</taxon>
        <taxon>Pirellulaceae</taxon>
        <taxon>Rhodopirellula</taxon>
    </lineage>
</organism>
<feature type="region of interest" description="Disordered" evidence="1">
    <location>
        <begin position="41"/>
        <end position="66"/>
    </location>
</feature>
<proteinExistence type="predicted"/>
<evidence type="ECO:0000313" key="3">
    <source>
        <dbReference type="Proteomes" id="UP000007993"/>
    </source>
</evidence>
<feature type="compositionally biased region" description="Basic and acidic residues" evidence="1">
    <location>
        <begin position="57"/>
        <end position="66"/>
    </location>
</feature>
<comment type="caution">
    <text evidence="2">The sequence shown here is derived from an EMBL/GenBank/DDBJ whole genome shotgun (WGS) entry which is preliminary data.</text>
</comment>
<evidence type="ECO:0000256" key="1">
    <source>
        <dbReference type="SAM" id="MobiDB-lite"/>
    </source>
</evidence>
<protein>
    <submittedName>
        <fullName evidence="2">Uncharacterized protein</fullName>
    </submittedName>
</protein>
<accession>K5DYX6</accession>
<reference evidence="2 3" key="1">
    <citation type="journal article" date="2013" name="Mar. Genomics">
        <title>Expression of sulfatases in Rhodopirellula baltica and the diversity of sulfatases in the genus Rhodopirellula.</title>
        <authorList>
            <person name="Wegner C.E."/>
            <person name="Richter-Heitmann T."/>
            <person name="Klindworth A."/>
            <person name="Klockow C."/>
            <person name="Richter M."/>
            <person name="Achstetter T."/>
            <person name="Glockner F.O."/>
            <person name="Harder J."/>
        </authorList>
    </citation>
    <scope>NUCLEOTIDE SEQUENCE [LARGE SCALE GENOMIC DNA]</scope>
    <source>
        <strain evidence="2 3">SH28</strain>
    </source>
</reference>
<gene>
    <name evidence="2" type="ORF">RBSH_05968</name>
</gene>
<dbReference type="EMBL" id="AMCW01000173">
    <property type="protein sequence ID" value="EKJ98655.1"/>
    <property type="molecule type" value="Genomic_DNA"/>
</dbReference>
<name>K5DYX6_RHOBT</name>
<dbReference type="AlphaFoldDB" id="K5DYX6"/>
<sequence length="66" mass="7353">MSLYSVPKDLSLVNVDFGCVQIETETYTWCKKHCGWATDASPLQSQRSDAGLSHSVTRKDSPYSVQ</sequence>